<reference evidence="3 4" key="1">
    <citation type="submission" date="2019-01" db="EMBL/GenBank/DDBJ databases">
        <authorList>
            <person name="Ramaprasad A."/>
        </authorList>
    </citation>
    <scope>NUCLEOTIDE SEQUENCE [LARGE SCALE GENOMIC DNA]</scope>
</reference>
<dbReference type="InterPro" id="IPR006477">
    <property type="entry name" value="Yir_bir_cir"/>
</dbReference>
<dbReference type="OrthoDB" id="373277at2759"/>
<feature type="compositionally biased region" description="Basic and acidic residues" evidence="1">
    <location>
        <begin position="489"/>
        <end position="504"/>
    </location>
</feature>
<feature type="compositionally biased region" description="Basic and acidic residues" evidence="1">
    <location>
        <begin position="348"/>
        <end position="368"/>
    </location>
</feature>
<dbReference type="VEuPathDB" id="PlasmoDB:PVVCY_1200020"/>
<evidence type="ECO:0000256" key="2">
    <source>
        <dbReference type="SAM" id="Phobius"/>
    </source>
</evidence>
<keyword evidence="2" id="KW-1133">Transmembrane helix</keyword>
<dbReference type="Proteomes" id="UP000290582">
    <property type="component" value="Chromosome PVVCY_12"/>
</dbReference>
<evidence type="ECO:0000313" key="4">
    <source>
        <dbReference type="Proteomes" id="UP000290582"/>
    </source>
</evidence>
<feature type="compositionally biased region" description="Polar residues" evidence="1">
    <location>
        <begin position="593"/>
        <end position="607"/>
    </location>
</feature>
<protein>
    <submittedName>
        <fullName evidence="3">PIR protein CIR protein</fullName>
    </submittedName>
</protein>
<evidence type="ECO:0000313" key="3">
    <source>
        <dbReference type="EMBL" id="VEV57603.1"/>
    </source>
</evidence>
<dbReference type="Pfam" id="PF06022">
    <property type="entry name" value="Cir_Bir_Yir"/>
    <property type="match status" value="1"/>
</dbReference>
<name>A0A449BW21_PLAVN</name>
<dbReference type="RefSeq" id="XP_037490675.1">
    <property type="nucleotide sequence ID" value="XM_037634590.1"/>
</dbReference>
<sequence>MKSMFDLKRQFHYSGHQKLCKLFHEADSYFNGKDVDTTKINEHKTIKSYCRNDSCTTNEAGINALAAYIINKFKESIKQLEHNDYDEYLLMWLSDKLFKMYHESQGTNKRIAFVYRITLNQAYEEYLEKYKQRWDFWGLLNIQQGLKEANLKYMSEFYKLLNNICNTIVDYKDNGAESKNLSKNSIGCRRQYRILYNNISECQSYLDLLNKLKGIYDDFRSRAIKNTDSKNKLATNLKKLTPEDGDELEAVRGFKSYDFNRPKCKFPKKKKKIDSSKKAKSPGPQASSQASGSENKGNMESTKQSGQKNGSDISKGTDDGTGDPGSASGGGQDSKVGDSGSGTEGTSGDERNPNSENEKKNGGAKEPGDPSGGKGSQVNGDDRGNSEPGGADTEKSGAESGSADKVSETGDPSKGKGDLKGGTGDVSGGEQIDQGSSDGGTKDTKSVQGGQISNDNQGGANTSQQGTSGGSDHGTGNQGASIHQGGDTGDDKGSQEGSDGDKGSTDNNPLNGGGEQGGQDDQKSQDGSRDSESGPGSEQNPTPNDPSPPKKDSPQTPKAPQTSQNPKEQTNPVESSQDPSGNKNSDKTDQQEAQKPVSNPVTKQENPGTELKGNGITGIDDGYVLKKYKKIVISIIVILIPITLTILYKYLSFGRRKELKKKTNMKKVINSIGGKKQIQIIIKSSSRKKQTKKSINSVHRKKPSLLNIYKIMQDDPVPFINLFFLLIFFVYKRKRNSIEL</sequence>
<dbReference type="GeneID" id="59893117"/>
<feature type="transmembrane region" description="Helical" evidence="2">
    <location>
        <begin position="631"/>
        <end position="651"/>
    </location>
</feature>
<keyword evidence="2" id="KW-0472">Membrane</keyword>
<organism evidence="3 4">
    <name type="scientific">Plasmodium vinckei vinckei</name>
    <dbReference type="NCBI Taxonomy" id="54757"/>
    <lineage>
        <taxon>Eukaryota</taxon>
        <taxon>Sar</taxon>
        <taxon>Alveolata</taxon>
        <taxon>Apicomplexa</taxon>
        <taxon>Aconoidasida</taxon>
        <taxon>Haemosporida</taxon>
        <taxon>Plasmodiidae</taxon>
        <taxon>Plasmodium</taxon>
        <taxon>Plasmodium (Vinckeia)</taxon>
    </lineage>
</organism>
<dbReference type="AlphaFoldDB" id="A0A449BW21"/>
<feature type="compositionally biased region" description="Basic and acidic residues" evidence="1">
    <location>
        <begin position="405"/>
        <end position="419"/>
    </location>
</feature>
<accession>A0A449BW21</accession>
<gene>
    <name evidence="3" type="ORF">PVVCY_1200020</name>
</gene>
<dbReference type="KEGG" id="pvv:PVVCY_1200020"/>
<dbReference type="EMBL" id="LR215068">
    <property type="protein sequence ID" value="VEV57603.1"/>
    <property type="molecule type" value="Genomic_DNA"/>
</dbReference>
<feature type="compositionally biased region" description="Polar residues" evidence="1">
    <location>
        <begin position="446"/>
        <end position="466"/>
    </location>
</feature>
<feature type="region of interest" description="Disordered" evidence="1">
    <location>
        <begin position="265"/>
        <end position="616"/>
    </location>
</feature>
<evidence type="ECO:0000256" key="1">
    <source>
        <dbReference type="SAM" id="MobiDB-lite"/>
    </source>
</evidence>
<feature type="compositionally biased region" description="Polar residues" evidence="1">
    <location>
        <begin position="284"/>
        <end position="312"/>
    </location>
</feature>
<feature type="compositionally biased region" description="Gly residues" evidence="1">
    <location>
        <begin position="467"/>
        <end position="477"/>
    </location>
</feature>
<feature type="compositionally biased region" description="Basic and acidic residues" evidence="1">
    <location>
        <begin position="520"/>
        <end position="532"/>
    </location>
</feature>
<feature type="compositionally biased region" description="Polar residues" evidence="1">
    <location>
        <begin position="558"/>
        <end position="583"/>
    </location>
</feature>
<proteinExistence type="predicted"/>
<keyword evidence="2" id="KW-0812">Transmembrane</keyword>